<evidence type="ECO:0000256" key="1">
    <source>
        <dbReference type="ARBA" id="ARBA00003056"/>
    </source>
</evidence>
<dbReference type="EMBL" id="RJVU01043297">
    <property type="protein sequence ID" value="ROL44873.1"/>
    <property type="molecule type" value="Genomic_DNA"/>
</dbReference>
<comment type="subcellular location">
    <subcellularLocation>
        <location evidence="3">Cytoplasm</location>
    </subcellularLocation>
    <subcellularLocation>
        <location evidence="2">Nucleus</location>
    </subcellularLocation>
</comment>
<reference evidence="7 8" key="1">
    <citation type="submission" date="2018-10" db="EMBL/GenBank/DDBJ databases">
        <title>Genome assembly for a Yunnan-Guizhou Plateau 3E fish, Anabarilius grahami (Regan), and its evolutionary and genetic applications.</title>
        <authorList>
            <person name="Jiang W."/>
        </authorList>
    </citation>
    <scope>NUCLEOTIDE SEQUENCE [LARGE SCALE GENOMIC DNA]</scope>
    <source>
        <strain evidence="7">AG-KIZ</strain>
        <tissue evidence="7">Muscle</tissue>
    </source>
</reference>
<organism evidence="7 8">
    <name type="scientific">Anabarilius grahami</name>
    <name type="common">Kanglang fish</name>
    <name type="synonym">Barilius grahami</name>
    <dbReference type="NCBI Taxonomy" id="495550"/>
    <lineage>
        <taxon>Eukaryota</taxon>
        <taxon>Metazoa</taxon>
        <taxon>Chordata</taxon>
        <taxon>Craniata</taxon>
        <taxon>Vertebrata</taxon>
        <taxon>Euteleostomi</taxon>
        <taxon>Actinopterygii</taxon>
        <taxon>Neopterygii</taxon>
        <taxon>Teleostei</taxon>
        <taxon>Ostariophysi</taxon>
        <taxon>Cypriniformes</taxon>
        <taxon>Xenocyprididae</taxon>
        <taxon>Xenocypridinae</taxon>
        <taxon>Xenocypridinae incertae sedis</taxon>
        <taxon>Anabarilius</taxon>
    </lineage>
</organism>
<dbReference type="OrthoDB" id="2136125at2759"/>
<dbReference type="GO" id="GO:0005737">
    <property type="term" value="C:cytoplasm"/>
    <property type="evidence" value="ECO:0007669"/>
    <property type="project" value="UniProtKB-SubCell"/>
</dbReference>
<dbReference type="PANTHER" id="PTHR33588:SF1">
    <property type="entry name" value="CILIA- AND FLAGELLA-ASSOCIATED PROTEIN 299"/>
    <property type="match status" value="1"/>
</dbReference>
<dbReference type="PANTHER" id="PTHR33588">
    <property type="entry name" value="CILIA- AND FLAGELLA-ASSOCIATED PROTEIN 299"/>
    <property type="match status" value="1"/>
</dbReference>
<evidence type="ECO:0000256" key="5">
    <source>
        <dbReference type="ARBA" id="ARBA00022490"/>
    </source>
</evidence>
<gene>
    <name evidence="7" type="ORF">DPX16_21240</name>
</gene>
<evidence type="ECO:0000313" key="8">
    <source>
        <dbReference type="Proteomes" id="UP000281406"/>
    </source>
</evidence>
<dbReference type="InterPro" id="IPR027887">
    <property type="entry name" value="DUF4464"/>
</dbReference>
<evidence type="ECO:0000313" key="7">
    <source>
        <dbReference type="EMBL" id="ROL44873.1"/>
    </source>
</evidence>
<keyword evidence="5" id="KW-0963">Cytoplasm</keyword>
<protein>
    <recommendedName>
        <fullName evidence="4">Cilia- and flagella-associated protein 299</fullName>
    </recommendedName>
</protein>
<dbReference type="Proteomes" id="UP000281406">
    <property type="component" value="Unassembled WGS sequence"/>
</dbReference>
<dbReference type="Pfam" id="PF14713">
    <property type="entry name" value="DUF4464"/>
    <property type="match status" value="1"/>
</dbReference>
<evidence type="ECO:0000256" key="2">
    <source>
        <dbReference type="ARBA" id="ARBA00004123"/>
    </source>
</evidence>
<keyword evidence="6" id="KW-0539">Nucleus</keyword>
<comment type="function">
    <text evidence="1">May be involved in spermatogenesis.</text>
</comment>
<name>A0A3N0YFA8_ANAGA</name>
<evidence type="ECO:0000256" key="6">
    <source>
        <dbReference type="ARBA" id="ARBA00023242"/>
    </source>
</evidence>
<accession>A0A3N0YFA8</accession>
<sequence length="162" mass="18172">MFVCSRDFGDEYFVNKSQFGAGFADHGCFYNWGTQVAKHNASSNYEVITENPSGLLFQFKKDLKILNVDPEAIPGDSFIRIPVQSDLYVHVVIYDHITRKVQWHQMSGVGVNHFLLNDPEREAVTEDIEAVHAGLVCGGDAVQHPDQTLLCRMCLLIAIELS</sequence>
<evidence type="ECO:0000256" key="4">
    <source>
        <dbReference type="ARBA" id="ARBA00021436"/>
    </source>
</evidence>
<dbReference type="AlphaFoldDB" id="A0A3N0YFA8"/>
<dbReference type="GO" id="GO:0005634">
    <property type="term" value="C:nucleus"/>
    <property type="evidence" value="ECO:0007669"/>
    <property type="project" value="UniProtKB-SubCell"/>
</dbReference>
<comment type="caution">
    <text evidence="7">The sequence shown here is derived from an EMBL/GenBank/DDBJ whole genome shotgun (WGS) entry which is preliminary data.</text>
</comment>
<proteinExistence type="predicted"/>
<keyword evidence="8" id="KW-1185">Reference proteome</keyword>
<evidence type="ECO:0000256" key="3">
    <source>
        <dbReference type="ARBA" id="ARBA00004496"/>
    </source>
</evidence>